<feature type="binding site" evidence="8">
    <location>
        <position position="355"/>
    </location>
    <ligand>
        <name>Mn(2+)</name>
        <dbReference type="ChEBI" id="CHEBI:29035"/>
        <label>2</label>
    </ligand>
</feature>
<comment type="catalytic activity">
    <reaction evidence="1 8">
        <text>Release of an N-terminal amino acid, Xaa-|-Yaa-, in which Xaa is preferably Leu, but may be other amino acids including Pro although not Arg or Lys, and Yaa may be Pro. Amino acid amides and methyl esters are also readily hydrolyzed, but rates on arylamides are exceedingly low.</text>
        <dbReference type="EC" id="3.4.11.1"/>
    </reaction>
</comment>
<dbReference type="EMBL" id="QEQK01000003">
    <property type="protein sequence ID" value="PWN57097.1"/>
    <property type="molecule type" value="Genomic_DNA"/>
</dbReference>
<comment type="cofactor">
    <cofactor evidence="8">
        <name>Mn(2+)</name>
        <dbReference type="ChEBI" id="CHEBI:29035"/>
    </cofactor>
    <text evidence="8">Binds 2 manganese ions per subunit.</text>
</comment>
<feature type="active site" evidence="8">
    <location>
        <position position="357"/>
    </location>
</feature>
<keyword evidence="5 8" id="KW-0645">Protease</keyword>
<sequence>MEYFVKSGHPEKQRVGCVVVGIFERRKTSNAAGTLDHVSAGAIGSVMRRGDMDGKLGQTLMLHNLPNMFADRVLLVGMGKERDLDDAGFRKACEVAAKSVKQSGAKDAVSYLTHAGVKGRSHGWKVKQAALVTEATFYEFNECRGEDARAGLEAPKIERMTFDVPRRSDLEEGEAGLNDALGIARGVDTAKRLGDLPGNICTPTYLAERAEQLAKDYSSIKTKVLEEADMEALGMGALLSVSRGSRQPAKLIIMEHMKGPKDQKPVIFVGKGLTFDAGGISIKPGPKMDEMKYDMCGGASVFGAMHAIAELDLPMNVVGIVPSSENLPDGDANKPGDIVTSMAGITIEVLNTDAEGRLILCDALTYAERNYDADVIVDMATLTGACVVALGAHATGLFSNQPSLAKALLSAGESIYDRAWEMPLWEDYQQQLKSPFADVANIGGPGAGAITAASFLHRFMRKQKWAHLDIAGTAWTSGGSSKGATGRPVGLLVQFLLDRLEKQKAA</sequence>
<protein>
    <recommendedName>
        <fullName evidence="8">Probable cytosol aminopeptidase</fullName>
        <ecNumber evidence="8">3.4.11.1</ecNumber>
    </recommendedName>
    <alternativeName>
        <fullName evidence="8">Leucine aminopeptidase</fullName>
        <shortName evidence="8">LAP</shortName>
        <ecNumber evidence="8">3.4.11.10</ecNumber>
    </alternativeName>
    <alternativeName>
        <fullName evidence="8">Leucyl aminopeptidase</fullName>
    </alternativeName>
</protein>
<keyword evidence="6 8" id="KW-0378">Hydrolase</keyword>
<proteinExistence type="inferred from homology"/>
<keyword evidence="8" id="KW-0479">Metal-binding</keyword>
<comment type="subcellular location">
    <subcellularLocation>
        <location evidence="8">Cytoplasm</location>
    </subcellularLocation>
</comment>
<comment type="function">
    <text evidence="8">Presumably involved in the processing and regular turnover of intracellular proteins. Catalyzes the removal of unsubstituted N-terminal amino acids from various peptides.</text>
</comment>
<dbReference type="SUPFAM" id="SSF53187">
    <property type="entry name" value="Zn-dependent exopeptidases"/>
    <property type="match status" value="1"/>
</dbReference>
<dbReference type="InterPro" id="IPR043472">
    <property type="entry name" value="Macro_dom-like"/>
</dbReference>
<evidence type="ECO:0000256" key="2">
    <source>
        <dbReference type="ARBA" id="ARBA00000967"/>
    </source>
</evidence>
<dbReference type="InterPro" id="IPR000819">
    <property type="entry name" value="Peptidase_M17_C"/>
</dbReference>
<evidence type="ECO:0000313" key="10">
    <source>
        <dbReference type="EMBL" id="PWN57097.1"/>
    </source>
</evidence>
<dbReference type="InterPro" id="IPR008283">
    <property type="entry name" value="Peptidase_M17_N"/>
</dbReference>
<gene>
    <name evidence="8" type="primary">pepA</name>
    <name evidence="10" type="ORF">DEH80_03965</name>
</gene>
<feature type="binding site" evidence="8">
    <location>
        <position position="355"/>
    </location>
    <ligand>
        <name>Mn(2+)</name>
        <dbReference type="ChEBI" id="CHEBI:29035"/>
        <label>1</label>
    </ligand>
</feature>
<reference evidence="10 11" key="1">
    <citation type="submission" date="2018-05" db="EMBL/GenBank/DDBJ databases">
        <title>Abyssibacter profundi OUC007T gen. nov., sp. nov, a marine bacterium isolated from seawater of the Mariana Trench.</title>
        <authorList>
            <person name="Zhou S."/>
        </authorList>
    </citation>
    <scope>NUCLEOTIDE SEQUENCE [LARGE SCALE GENOMIC DNA]</scope>
    <source>
        <strain evidence="10 11">OUC007</strain>
    </source>
</reference>
<dbReference type="Gene3D" id="3.40.220.10">
    <property type="entry name" value="Leucine Aminopeptidase, subunit E, domain 1"/>
    <property type="match status" value="1"/>
</dbReference>
<evidence type="ECO:0000256" key="7">
    <source>
        <dbReference type="ARBA" id="ARBA00023211"/>
    </source>
</evidence>
<feature type="binding site" evidence="8">
    <location>
        <position position="276"/>
    </location>
    <ligand>
        <name>Mn(2+)</name>
        <dbReference type="ChEBI" id="CHEBI:29035"/>
        <label>2</label>
    </ligand>
</feature>
<keyword evidence="7 8" id="KW-0464">Manganese</keyword>
<feature type="binding site" evidence="8">
    <location>
        <position position="353"/>
    </location>
    <ligand>
        <name>Mn(2+)</name>
        <dbReference type="ChEBI" id="CHEBI:29035"/>
        <label>1</label>
    </ligand>
</feature>
<organism evidence="10 11">
    <name type="scientific">Abyssibacter profundi</name>
    <dbReference type="NCBI Taxonomy" id="2182787"/>
    <lineage>
        <taxon>Bacteria</taxon>
        <taxon>Pseudomonadati</taxon>
        <taxon>Pseudomonadota</taxon>
        <taxon>Gammaproteobacteria</taxon>
        <taxon>Chromatiales</taxon>
        <taxon>Oceanococcaceae</taxon>
        <taxon>Abyssibacter</taxon>
    </lineage>
</organism>
<keyword evidence="11" id="KW-1185">Reference proteome</keyword>
<dbReference type="Proteomes" id="UP000251800">
    <property type="component" value="Unassembled WGS sequence"/>
</dbReference>
<dbReference type="GO" id="GO:0005737">
    <property type="term" value="C:cytoplasm"/>
    <property type="evidence" value="ECO:0007669"/>
    <property type="project" value="UniProtKB-SubCell"/>
</dbReference>
<evidence type="ECO:0000313" key="11">
    <source>
        <dbReference type="Proteomes" id="UP000251800"/>
    </source>
</evidence>
<dbReference type="PANTHER" id="PTHR11963">
    <property type="entry name" value="LEUCINE AMINOPEPTIDASE-RELATED"/>
    <property type="match status" value="1"/>
</dbReference>
<dbReference type="Gene3D" id="3.40.630.10">
    <property type="entry name" value="Zn peptidases"/>
    <property type="match status" value="1"/>
</dbReference>
<keyword evidence="8" id="KW-0963">Cytoplasm</keyword>
<dbReference type="PANTHER" id="PTHR11963:SF23">
    <property type="entry name" value="CYTOSOL AMINOPEPTIDASE"/>
    <property type="match status" value="1"/>
</dbReference>
<feature type="domain" description="Cytosol aminopeptidase" evidence="9">
    <location>
        <begin position="351"/>
        <end position="358"/>
    </location>
</feature>
<dbReference type="PROSITE" id="PS00631">
    <property type="entry name" value="CYTOSOL_AP"/>
    <property type="match status" value="1"/>
</dbReference>
<comment type="catalytic activity">
    <reaction evidence="2 8">
        <text>Release of an N-terminal amino acid, preferentially leucine, but not glutamic or aspartic acids.</text>
        <dbReference type="EC" id="3.4.11.10"/>
    </reaction>
</comment>
<dbReference type="PRINTS" id="PR00481">
    <property type="entry name" value="LAMNOPPTDASE"/>
</dbReference>
<keyword evidence="4 8" id="KW-0031">Aminopeptidase</keyword>
<dbReference type="CDD" id="cd00433">
    <property type="entry name" value="Peptidase_M17"/>
    <property type="match status" value="1"/>
</dbReference>
<comment type="similarity">
    <text evidence="3 8">Belongs to the peptidase M17 family.</text>
</comment>
<feature type="binding site" evidence="8">
    <location>
        <position position="271"/>
    </location>
    <ligand>
        <name>Mn(2+)</name>
        <dbReference type="ChEBI" id="CHEBI:29035"/>
        <label>2</label>
    </ligand>
</feature>
<dbReference type="SUPFAM" id="SSF52949">
    <property type="entry name" value="Macro domain-like"/>
    <property type="match status" value="1"/>
</dbReference>
<dbReference type="GO" id="GO:0030145">
    <property type="term" value="F:manganese ion binding"/>
    <property type="evidence" value="ECO:0007669"/>
    <property type="project" value="UniProtKB-UniRule"/>
</dbReference>
<dbReference type="RefSeq" id="WP_109719177.1">
    <property type="nucleotide sequence ID" value="NZ_QEQK01000003.1"/>
</dbReference>
<dbReference type="HAMAP" id="MF_00181">
    <property type="entry name" value="Cytosol_peptidase_M17"/>
    <property type="match status" value="1"/>
</dbReference>
<feature type="binding site" evidence="8">
    <location>
        <position position="294"/>
    </location>
    <ligand>
        <name>Mn(2+)</name>
        <dbReference type="ChEBI" id="CHEBI:29035"/>
        <label>2</label>
    </ligand>
</feature>
<dbReference type="OrthoDB" id="9809354at2"/>
<comment type="caution">
    <text evidence="10">The sequence shown here is derived from an EMBL/GenBank/DDBJ whole genome shotgun (WGS) entry which is preliminary data.</text>
</comment>
<dbReference type="Pfam" id="PF00883">
    <property type="entry name" value="Peptidase_M17"/>
    <property type="match status" value="1"/>
</dbReference>
<feature type="active site" evidence="8">
    <location>
        <position position="283"/>
    </location>
</feature>
<evidence type="ECO:0000256" key="4">
    <source>
        <dbReference type="ARBA" id="ARBA00022438"/>
    </source>
</evidence>
<evidence type="ECO:0000256" key="6">
    <source>
        <dbReference type="ARBA" id="ARBA00022801"/>
    </source>
</evidence>
<dbReference type="AlphaFoldDB" id="A0A363UNY0"/>
<feature type="binding site" evidence="8">
    <location>
        <position position="276"/>
    </location>
    <ligand>
        <name>Mn(2+)</name>
        <dbReference type="ChEBI" id="CHEBI:29035"/>
        <label>1</label>
    </ligand>
</feature>
<evidence type="ECO:0000256" key="3">
    <source>
        <dbReference type="ARBA" id="ARBA00009528"/>
    </source>
</evidence>
<dbReference type="InterPro" id="IPR011356">
    <property type="entry name" value="Leucine_aapep/pepB"/>
</dbReference>
<dbReference type="EC" id="3.4.11.10" evidence="8"/>
<dbReference type="InterPro" id="IPR023042">
    <property type="entry name" value="Peptidase_M17_leu_NH2_pept"/>
</dbReference>
<evidence type="ECO:0000256" key="5">
    <source>
        <dbReference type="ARBA" id="ARBA00022670"/>
    </source>
</evidence>
<dbReference type="EC" id="3.4.11.1" evidence="8"/>
<dbReference type="NCBIfam" id="NF002074">
    <property type="entry name" value="PRK00913.1-4"/>
    <property type="match status" value="1"/>
</dbReference>
<dbReference type="Pfam" id="PF02789">
    <property type="entry name" value="Peptidase_M17_N"/>
    <property type="match status" value="1"/>
</dbReference>
<evidence type="ECO:0000256" key="8">
    <source>
        <dbReference type="HAMAP-Rule" id="MF_00181"/>
    </source>
</evidence>
<dbReference type="GO" id="GO:0070006">
    <property type="term" value="F:metalloaminopeptidase activity"/>
    <property type="evidence" value="ECO:0007669"/>
    <property type="project" value="InterPro"/>
</dbReference>
<dbReference type="GO" id="GO:0006508">
    <property type="term" value="P:proteolysis"/>
    <property type="evidence" value="ECO:0007669"/>
    <property type="project" value="UniProtKB-KW"/>
</dbReference>
<name>A0A363UNY0_9GAMM</name>
<accession>A0A363UNY0</accession>
<evidence type="ECO:0000256" key="1">
    <source>
        <dbReference type="ARBA" id="ARBA00000135"/>
    </source>
</evidence>
<evidence type="ECO:0000259" key="9">
    <source>
        <dbReference type="PROSITE" id="PS00631"/>
    </source>
</evidence>